<reference evidence="2" key="1">
    <citation type="journal article" date="2020" name="mSystems">
        <title>Genome- and Community-Level Interaction Insights into Carbon Utilization and Element Cycling Functions of Hydrothermarchaeota in Hydrothermal Sediment.</title>
        <authorList>
            <person name="Zhou Z."/>
            <person name="Liu Y."/>
            <person name="Xu W."/>
            <person name="Pan J."/>
            <person name="Luo Z.H."/>
            <person name="Li M."/>
        </authorList>
    </citation>
    <scope>NUCLEOTIDE SEQUENCE [LARGE SCALE GENOMIC DNA]</scope>
    <source>
        <strain evidence="2">SpSt-258</strain>
    </source>
</reference>
<feature type="transmembrane region" description="Helical" evidence="1">
    <location>
        <begin position="12"/>
        <end position="34"/>
    </location>
</feature>
<comment type="caution">
    <text evidence="2">The sequence shown here is derived from an EMBL/GenBank/DDBJ whole genome shotgun (WGS) entry which is preliminary data.</text>
</comment>
<dbReference type="EMBL" id="DSKY01000009">
    <property type="protein sequence ID" value="HDY58455.1"/>
    <property type="molecule type" value="Genomic_DNA"/>
</dbReference>
<keyword evidence="1" id="KW-1133">Transmembrane helix</keyword>
<sequence>MKNKVKNRKGIALLVALGTLIVIFIIGALGIYLVTRGLTVTSGQTRAENTLEACEAILEMGRSHAQKMNRDLTVGPITDQEINLISNYLCSLTVARVTDKAVAPPGEAQKFARAYRGIGASLGAAVGIRTYKLYHIYANAIGRNGEKTAIDIVQRYVETR</sequence>
<accession>A0A7V1EHD9</accession>
<protein>
    <submittedName>
        <fullName evidence="2">Uncharacterized protein</fullName>
    </submittedName>
</protein>
<dbReference type="AlphaFoldDB" id="A0A7V1EHD9"/>
<evidence type="ECO:0000313" key="2">
    <source>
        <dbReference type="EMBL" id="HDY58455.1"/>
    </source>
</evidence>
<organism evidence="2">
    <name type="scientific">candidate division WOR-3 bacterium</name>
    <dbReference type="NCBI Taxonomy" id="2052148"/>
    <lineage>
        <taxon>Bacteria</taxon>
        <taxon>Bacteria division WOR-3</taxon>
    </lineage>
</organism>
<name>A0A7V1EHD9_UNCW3</name>
<proteinExistence type="predicted"/>
<gene>
    <name evidence="2" type="ORF">ENP86_02740</name>
</gene>
<evidence type="ECO:0000256" key="1">
    <source>
        <dbReference type="SAM" id="Phobius"/>
    </source>
</evidence>
<keyword evidence="1" id="KW-0812">Transmembrane</keyword>
<keyword evidence="1" id="KW-0472">Membrane</keyword>